<keyword evidence="3" id="KW-1185">Reference proteome</keyword>
<evidence type="ECO:0000313" key="2">
    <source>
        <dbReference type="EMBL" id="PRY00931.1"/>
    </source>
</evidence>
<dbReference type="RefSeq" id="WP_106243194.1">
    <property type="nucleotide sequence ID" value="NZ_PVZC01000002.1"/>
</dbReference>
<feature type="transmembrane region" description="Helical" evidence="1">
    <location>
        <begin position="61"/>
        <end position="82"/>
    </location>
</feature>
<protein>
    <recommendedName>
        <fullName evidence="4">Flagellin-like protein</fullName>
    </recommendedName>
</protein>
<keyword evidence="1" id="KW-1133">Transmembrane helix</keyword>
<evidence type="ECO:0000313" key="3">
    <source>
        <dbReference type="Proteomes" id="UP000237846"/>
    </source>
</evidence>
<evidence type="ECO:0000256" key="1">
    <source>
        <dbReference type="SAM" id="Phobius"/>
    </source>
</evidence>
<reference evidence="2 3" key="1">
    <citation type="submission" date="2018-03" db="EMBL/GenBank/DDBJ databases">
        <title>Genomic Encyclopedia of Archaeal and Bacterial Type Strains, Phase II (KMG-II): from individual species to whole genera.</title>
        <authorList>
            <person name="Goeker M."/>
        </authorList>
    </citation>
    <scope>NUCLEOTIDE SEQUENCE [LARGE SCALE GENOMIC DNA]</scope>
    <source>
        <strain evidence="2 3">DSM 45601</strain>
    </source>
</reference>
<sequence length="94" mass="9968">MNERDGGRGPLRGMLDAFLGTGGSDGDGGRRSRRNSLVLAVLDRILAATGEKGGKMSTGRLLVVVAVIGLVLVLGFLAYRMIMIELILGLARER</sequence>
<keyword evidence="1" id="KW-0812">Transmembrane</keyword>
<gene>
    <name evidence="2" type="ORF">CLV72_102564</name>
</gene>
<dbReference type="AlphaFoldDB" id="A0A2T0QAU4"/>
<keyword evidence="1" id="KW-0472">Membrane</keyword>
<dbReference type="Proteomes" id="UP000237846">
    <property type="component" value="Unassembled WGS sequence"/>
</dbReference>
<name>A0A2T0QAU4_9ACTN</name>
<dbReference type="EMBL" id="PVZC01000002">
    <property type="protein sequence ID" value="PRY00931.1"/>
    <property type="molecule type" value="Genomic_DNA"/>
</dbReference>
<comment type="caution">
    <text evidence="2">The sequence shown here is derived from an EMBL/GenBank/DDBJ whole genome shotgun (WGS) entry which is preliminary data.</text>
</comment>
<evidence type="ECO:0008006" key="4">
    <source>
        <dbReference type="Google" id="ProtNLM"/>
    </source>
</evidence>
<organism evidence="2 3">
    <name type="scientific">Allonocardiopsis opalescens</name>
    <dbReference type="NCBI Taxonomy" id="1144618"/>
    <lineage>
        <taxon>Bacteria</taxon>
        <taxon>Bacillati</taxon>
        <taxon>Actinomycetota</taxon>
        <taxon>Actinomycetes</taxon>
        <taxon>Streptosporangiales</taxon>
        <taxon>Allonocardiopsis</taxon>
    </lineage>
</organism>
<accession>A0A2T0QAU4</accession>
<proteinExistence type="predicted"/>